<accession>A0A923MGU5</accession>
<dbReference type="EMBL" id="JACOQI010000002">
    <property type="protein sequence ID" value="MBC5769391.1"/>
    <property type="molecule type" value="Genomic_DNA"/>
</dbReference>
<organism evidence="1 2">
    <name type="scientific">Dysosmobacter segnis</name>
    <dbReference type="NCBI Taxonomy" id="2763042"/>
    <lineage>
        <taxon>Bacteria</taxon>
        <taxon>Bacillati</taxon>
        <taxon>Bacillota</taxon>
        <taxon>Clostridia</taxon>
        <taxon>Eubacteriales</taxon>
        <taxon>Oscillospiraceae</taxon>
        <taxon>Dysosmobacter</taxon>
    </lineage>
</organism>
<proteinExistence type="predicted"/>
<protein>
    <submittedName>
        <fullName evidence="1">Uncharacterized protein</fullName>
    </submittedName>
</protein>
<comment type="caution">
    <text evidence="1">The sequence shown here is derived from an EMBL/GenBank/DDBJ whole genome shotgun (WGS) entry which is preliminary data.</text>
</comment>
<name>A0A923MGU5_9FIRM</name>
<keyword evidence="2" id="KW-1185">Reference proteome</keyword>
<reference evidence="1" key="1">
    <citation type="submission" date="2020-08" db="EMBL/GenBank/DDBJ databases">
        <title>Genome public.</title>
        <authorList>
            <person name="Liu C."/>
            <person name="Sun Q."/>
        </authorList>
    </citation>
    <scope>NUCLEOTIDE SEQUENCE</scope>
    <source>
        <strain evidence="1">BX15</strain>
    </source>
</reference>
<evidence type="ECO:0000313" key="2">
    <source>
        <dbReference type="Proteomes" id="UP000620327"/>
    </source>
</evidence>
<sequence>MNIREALEKANKQLMAKIDDAMTKEVFEEVQDEEAATIYSEVYKVYTPRMYRRRGEYGGLGDPYNIEIRGGAAKGGVMVVVNMTEPNPGGCMNDDQVTTGKNLPGLVEFGDGYKFYHYDFPSRRRYMEPRPFTAKTIEHLKESRAHVNALKAGLRRQGINVK</sequence>
<dbReference type="Proteomes" id="UP000620327">
    <property type="component" value="Unassembled WGS sequence"/>
</dbReference>
<dbReference type="RefSeq" id="WP_187013754.1">
    <property type="nucleotide sequence ID" value="NZ_JACOQI010000002.1"/>
</dbReference>
<evidence type="ECO:0000313" key="1">
    <source>
        <dbReference type="EMBL" id="MBC5769391.1"/>
    </source>
</evidence>
<gene>
    <name evidence="1" type="ORF">H8Z83_03395</name>
</gene>
<dbReference type="AlphaFoldDB" id="A0A923MGU5"/>